<organism evidence="8 9">
    <name type="scientific">Geranomyces variabilis</name>
    <dbReference type="NCBI Taxonomy" id="109894"/>
    <lineage>
        <taxon>Eukaryota</taxon>
        <taxon>Fungi</taxon>
        <taxon>Fungi incertae sedis</taxon>
        <taxon>Chytridiomycota</taxon>
        <taxon>Chytridiomycota incertae sedis</taxon>
        <taxon>Chytridiomycetes</taxon>
        <taxon>Spizellomycetales</taxon>
        <taxon>Powellomycetaceae</taxon>
        <taxon>Geranomyces</taxon>
    </lineage>
</organism>
<evidence type="ECO:0000313" key="8">
    <source>
        <dbReference type="EMBL" id="KAJ3178358.1"/>
    </source>
</evidence>
<evidence type="ECO:0008006" key="10">
    <source>
        <dbReference type="Google" id="ProtNLM"/>
    </source>
</evidence>
<dbReference type="PANTHER" id="PTHR31290">
    <property type="entry name" value="UV-DAMAGE ENDONUCLEASE"/>
    <property type="match status" value="1"/>
</dbReference>
<evidence type="ECO:0000256" key="6">
    <source>
        <dbReference type="ARBA" id="ARBA00023204"/>
    </source>
</evidence>
<evidence type="ECO:0000256" key="1">
    <source>
        <dbReference type="ARBA" id="ARBA00022722"/>
    </source>
</evidence>
<evidence type="ECO:0000256" key="2">
    <source>
        <dbReference type="ARBA" id="ARBA00022759"/>
    </source>
</evidence>
<dbReference type="GO" id="GO:0006289">
    <property type="term" value="P:nucleotide-excision repair"/>
    <property type="evidence" value="ECO:0007669"/>
    <property type="project" value="InterPro"/>
</dbReference>
<keyword evidence="1" id="KW-0540">Nuclease</keyword>
<feature type="region of interest" description="Disordered" evidence="7">
    <location>
        <begin position="256"/>
        <end position="279"/>
    </location>
</feature>
<feature type="compositionally biased region" description="Acidic residues" evidence="7">
    <location>
        <begin position="377"/>
        <end position="386"/>
    </location>
</feature>
<dbReference type="Proteomes" id="UP001212152">
    <property type="component" value="Unassembled WGS sequence"/>
</dbReference>
<dbReference type="GO" id="GO:0005739">
    <property type="term" value="C:mitochondrion"/>
    <property type="evidence" value="ECO:0007669"/>
    <property type="project" value="TreeGrafter"/>
</dbReference>
<sequence length="435" mass="48621">MAAGHPVAAEPPKLRLGYACLNTVLRAQDPSIFCSRTCRLATVRESGIEHAHKLALQNARDIIPMLRWNEAHHIRFMRLSSEMLPFASHAEVGYRVADVVGLKEVFEEVGRVARELGHRLTMHPGQFCQLASPREVVFDAAIRDLEFHADILEMIGLGPDSVMIIHMGGVYNDKEATLARFIERWPRVPPRIRARIVLENDDVSYSVNDLLPISEQLAIPLVLDWHHANIITSPHASKTYLPRINAVWHARGIRPKQHYSEPRPGAVTPREMRAHSKRDKEQAVLHLYRVFGLEDVADEYPVTPERQEELAKLAKRAPKKPKKAKLEPAGDGDCDGNDDSDNAPLAPPVKRMRARRVKKEAGSAKVKDESGGKEPEGEAEEEEEEEIMPKPKRRRALKPEPPASASIDTAPSPPPKRTRATTAAKVVGVKKRGAR</sequence>
<feature type="compositionally biased region" description="Basic residues" evidence="7">
    <location>
        <begin position="313"/>
        <end position="323"/>
    </location>
</feature>
<evidence type="ECO:0000256" key="5">
    <source>
        <dbReference type="ARBA" id="ARBA00022801"/>
    </source>
</evidence>
<keyword evidence="2" id="KW-0255">Endonuclease</keyword>
<keyword evidence="9" id="KW-1185">Reference proteome</keyword>
<dbReference type="GO" id="GO:0004519">
    <property type="term" value="F:endonuclease activity"/>
    <property type="evidence" value="ECO:0007669"/>
    <property type="project" value="UniProtKB-KW"/>
</dbReference>
<dbReference type="NCBIfam" id="TIGR00629">
    <property type="entry name" value="uvde"/>
    <property type="match status" value="1"/>
</dbReference>
<evidence type="ECO:0000313" key="9">
    <source>
        <dbReference type="Proteomes" id="UP001212152"/>
    </source>
</evidence>
<dbReference type="InterPro" id="IPR004601">
    <property type="entry name" value="UvdE"/>
</dbReference>
<comment type="caution">
    <text evidence="8">The sequence shown here is derived from an EMBL/GenBank/DDBJ whole genome shotgun (WGS) entry which is preliminary data.</text>
</comment>
<keyword evidence="4" id="KW-0228">DNA excision</keyword>
<evidence type="ECO:0000256" key="4">
    <source>
        <dbReference type="ARBA" id="ARBA00022769"/>
    </source>
</evidence>
<feature type="compositionally biased region" description="Acidic residues" evidence="7">
    <location>
        <begin position="330"/>
        <end position="341"/>
    </location>
</feature>
<reference evidence="8" key="1">
    <citation type="submission" date="2020-05" db="EMBL/GenBank/DDBJ databases">
        <title>Phylogenomic resolution of chytrid fungi.</title>
        <authorList>
            <person name="Stajich J.E."/>
            <person name="Amses K."/>
            <person name="Simmons R."/>
            <person name="Seto K."/>
            <person name="Myers J."/>
            <person name="Bonds A."/>
            <person name="Quandt C.A."/>
            <person name="Barry K."/>
            <person name="Liu P."/>
            <person name="Grigoriev I."/>
            <person name="Longcore J.E."/>
            <person name="James T.Y."/>
        </authorList>
    </citation>
    <scope>NUCLEOTIDE SEQUENCE</scope>
    <source>
        <strain evidence="8">JEL0379</strain>
    </source>
</reference>
<proteinExistence type="predicted"/>
<name>A0AAD5XR66_9FUNG</name>
<accession>A0AAD5XR66</accession>
<feature type="compositionally biased region" description="Basic and acidic residues" evidence="7">
    <location>
        <begin position="270"/>
        <end position="279"/>
    </location>
</feature>
<dbReference type="AlphaFoldDB" id="A0AAD5XR66"/>
<dbReference type="PANTHER" id="PTHR31290:SF5">
    <property type="entry name" value="UV-DAMAGE ENDONUCLEASE"/>
    <property type="match status" value="1"/>
</dbReference>
<dbReference type="GO" id="GO:0043504">
    <property type="term" value="P:mitochondrial DNA repair"/>
    <property type="evidence" value="ECO:0007669"/>
    <property type="project" value="TreeGrafter"/>
</dbReference>
<dbReference type="EMBL" id="JADGJQ010000027">
    <property type="protein sequence ID" value="KAJ3178358.1"/>
    <property type="molecule type" value="Genomic_DNA"/>
</dbReference>
<feature type="region of interest" description="Disordered" evidence="7">
    <location>
        <begin position="310"/>
        <end position="435"/>
    </location>
</feature>
<dbReference type="GO" id="GO:0005634">
    <property type="term" value="C:nucleus"/>
    <property type="evidence" value="ECO:0007669"/>
    <property type="project" value="TreeGrafter"/>
</dbReference>
<dbReference type="Gene3D" id="3.20.20.150">
    <property type="entry name" value="Divalent-metal-dependent TIM barrel enzymes"/>
    <property type="match status" value="1"/>
</dbReference>
<gene>
    <name evidence="8" type="ORF">HDU87_003672</name>
</gene>
<keyword evidence="3" id="KW-0227">DNA damage</keyword>
<dbReference type="GO" id="GO:0016787">
    <property type="term" value="F:hydrolase activity"/>
    <property type="evidence" value="ECO:0007669"/>
    <property type="project" value="UniProtKB-KW"/>
</dbReference>
<dbReference type="SUPFAM" id="SSF51658">
    <property type="entry name" value="Xylose isomerase-like"/>
    <property type="match status" value="1"/>
</dbReference>
<keyword evidence="5" id="KW-0378">Hydrolase</keyword>
<keyword evidence="6" id="KW-0234">DNA repair</keyword>
<dbReference type="GO" id="GO:0009411">
    <property type="term" value="P:response to UV"/>
    <property type="evidence" value="ECO:0007669"/>
    <property type="project" value="InterPro"/>
</dbReference>
<feature type="compositionally biased region" description="Basic and acidic residues" evidence="7">
    <location>
        <begin position="359"/>
        <end position="376"/>
    </location>
</feature>
<protein>
    <recommendedName>
        <fullName evidence="10">UV-endonuclease UvdE</fullName>
    </recommendedName>
</protein>
<dbReference type="InterPro" id="IPR036237">
    <property type="entry name" value="Xyl_isomerase-like_sf"/>
</dbReference>
<evidence type="ECO:0000256" key="3">
    <source>
        <dbReference type="ARBA" id="ARBA00022763"/>
    </source>
</evidence>
<dbReference type="Pfam" id="PF03851">
    <property type="entry name" value="UvdE"/>
    <property type="match status" value="1"/>
</dbReference>
<evidence type="ECO:0000256" key="7">
    <source>
        <dbReference type="SAM" id="MobiDB-lite"/>
    </source>
</evidence>